<evidence type="ECO:0000313" key="3">
    <source>
        <dbReference type="Proteomes" id="UP001140513"/>
    </source>
</evidence>
<evidence type="ECO:0008006" key="4">
    <source>
        <dbReference type="Google" id="ProtNLM"/>
    </source>
</evidence>
<dbReference type="Pfam" id="PF13424">
    <property type="entry name" value="TPR_12"/>
    <property type="match status" value="2"/>
</dbReference>
<dbReference type="InterPro" id="IPR019734">
    <property type="entry name" value="TPR_rpt"/>
</dbReference>
<proteinExistence type="predicted"/>
<dbReference type="Gene3D" id="1.25.40.10">
    <property type="entry name" value="Tetratricopeptide repeat domain"/>
    <property type="match status" value="2"/>
</dbReference>
<dbReference type="PANTHER" id="PTHR46082:SF6">
    <property type="entry name" value="AAA+ ATPASE DOMAIN-CONTAINING PROTEIN-RELATED"/>
    <property type="match status" value="1"/>
</dbReference>
<accession>A0A9W8XR25</accession>
<dbReference type="InterPro" id="IPR053137">
    <property type="entry name" value="NLR-like"/>
</dbReference>
<gene>
    <name evidence="2" type="ORF">N0V89_004856</name>
</gene>
<dbReference type="PANTHER" id="PTHR46082">
    <property type="entry name" value="ATP/GTP-BINDING PROTEIN-RELATED"/>
    <property type="match status" value="1"/>
</dbReference>
<dbReference type="RefSeq" id="XP_056073945.1">
    <property type="nucleotide sequence ID" value="XM_056213637.1"/>
</dbReference>
<dbReference type="AlphaFoldDB" id="A0A9W8XR25"/>
<dbReference type="InterPro" id="IPR011990">
    <property type="entry name" value="TPR-like_helical_dom_sf"/>
</dbReference>
<dbReference type="Proteomes" id="UP001140513">
    <property type="component" value="Unassembled WGS sequence"/>
</dbReference>
<dbReference type="SUPFAM" id="SSF48452">
    <property type="entry name" value="TPR-like"/>
    <property type="match status" value="2"/>
</dbReference>
<organism evidence="2 3">
    <name type="scientific">Didymosphaeria variabile</name>
    <dbReference type="NCBI Taxonomy" id="1932322"/>
    <lineage>
        <taxon>Eukaryota</taxon>
        <taxon>Fungi</taxon>
        <taxon>Dikarya</taxon>
        <taxon>Ascomycota</taxon>
        <taxon>Pezizomycotina</taxon>
        <taxon>Dothideomycetes</taxon>
        <taxon>Pleosporomycetidae</taxon>
        <taxon>Pleosporales</taxon>
        <taxon>Massarineae</taxon>
        <taxon>Didymosphaeriaceae</taxon>
        <taxon>Didymosphaeria</taxon>
    </lineage>
</organism>
<dbReference type="GeneID" id="80908386"/>
<evidence type="ECO:0000313" key="2">
    <source>
        <dbReference type="EMBL" id="KAJ4356819.1"/>
    </source>
</evidence>
<name>A0A9W8XR25_9PLEO</name>
<feature type="region of interest" description="Disordered" evidence="1">
    <location>
        <begin position="1"/>
        <end position="34"/>
    </location>
</feature>
<reference evidence="2" key="1">
    <citation type="submission" date="2022-10" db="EMBL/GenBank/DDBJ databases">
        <title>Tapping the CABI collections for fungal endophytes: first genome assemblies for Collariella, Neodidymelliopsis, Ascochyta clinopodiicola, Didymella pomorum, Didymosphaeria variabile, Neocosmospora piperis and Neocucurbitaria cava.</title>
        <authorList>
            <person name="Hill R."/>
        </authorList>
    </citation>
    <scope>NUCLEOTIDE SEQUENCE</scope>
    <source>
        <strain evidence="2">IMI 356815</strain>
    </source>
</reference>
<comment type="caution">
    <text evidence="2">The sequence shown here is derived from an EMBL/GenBank/DDBJ whole genome shotgun (WGS) entry which is preliminary data.</text>
</comment>
<dbReference type="OrthoDB" id="674604at2759"/>
<protein>
    <recommendedName>
        <fullName evidence="4">TPR-like protein</fullName>
    </recommendedName>
</protein>
<dbReference type="SMART" id="SM00028">
    <property type="entry name" value="TPR"/>
    <property type="match status" value="4"/>
</dbReference>
<sequence>MEAQRNRQEIYQPSRGPPHARSVFSYSGGKTESVNSHSYTLSRYLKSFLESDEKRVSLLNRKVPKDRRDPAVPPGVIITWQMSFDLIRETDPKAADLLSLMAMFDNQEIPGLLVHEGQSYDEFWVVASPLTNFSLIKVQDTDQPNPEVDEMLFDMHGLVQLATRDWLRIEGKLKEWEGKSIHTMFTRFPYAKVNDRKSWKTCEILLPHAQKTLAYIPEDKSVTFERMKVAWEVGLYLRVIGDYSEAEQISSEVYLEAYNLLGPKSLDTISSSELLADVYIYQGKYNKAQALQEKALEVLQEEFPQGHIHTFNVYARLGTIYIYQSKYAKAETHLRKALEGYSLLADPDIVQTYWTQGELAVSLDKQGKLQEAEDMHLQVIERMKQSAGPEATDTITCMFNLAQLFSQQKQFTKAIQWHRQCAKAYKAILGAEHPLTLLADGQVGLNLWYDGQTPEAAEILRHNLEMTEQRLGAEHKSTFTRANNLALVLADQMNYTEAETLFIRAIKGMAGIHRMDHPHLNTSMLNYSDFLVKQGLHQEAAKLKSALKDPNMLSNVDEFCSLLDRLHLDGDSRDSDGTR</sequence>
<feature type="compositionally biased region" description="Polar residues" evidence="1">
    <location>
        <begin position="24"/>
        <end position="34"/>
    </location>
</feature>
<keyword evidence="3" id="KW-1185">Reference proteome</keyword>
<dbReference type="Pfam" id="PF13374">
    <property type="entry name" value="TPR_10"/>
    <property type="match status" value="1"/>
</dbReference>
<evidence type="ECO:0000256" key="1">
    <source>
        <dbReference type="SAM" id="MobiDB-lite"/>
    </source>
</evidence>
<dbReference type="EMBL" id="JAPEUX010000003">
    <property type="protein sequence ID" value="KAJ4356819.1"/>
    <property type="molecule type" value="Genomic_DNA"/>
</dbReference>